<dbReference type="InterPro" id="IPR021147">
    <property type="entry name" value="DUF697"/>
</dbReference>
<evidence type="ECO:0000256" key="3">
    <source>
        <dbReference type="ARBA" id="ARBA00022475"/>
    </source>
</evidence>
<sequence>MTVLIGIETFDFFVTGFAQSPIITSIYAIILACLTMLACSSLFSEWTTLRQFKRREKLKQQANHLLFDSIAPTSHHEGNLDVATFCQKITDNLPCDLGFEKEGEQGNVWEDALSSPHTNQELLQLYSRLVLSKVDEKAMAEIAKFSTEAVVLVSLSPVAIIDMLIILWRNLRMINKVVGLYGLKLGYWSRIKLIRQVFVNMVYAGASELIADFGADMIGADLLGKLSGRLAQGLGAGMLTARLGVKTMQLCRPIPFEDKPKLGHVRKEMLTTIKNLLSRKV</sequence>
<feature type="transmembrane region" description="Helical" evidence="8">
    <location>
        <begin position="26"/>
        <end position="49"/>
    </location>
</feature>
<protein>
    <submittedName>
        <fullName evidence="9">YcjF family protein</fullName>
    </submittedName>
</protein>
<organism evidence="9 10">
    <name type="scientific">Colwellia maritima</name>
    <dbReference type="NCBI Taxonomy" id="2912588"/>
    <lineage>
        <taxon>Bacteria</taxon>
        <taxon>Pseudomonadati</taxon>
        <taxon>Pseudomonadota</taxon>
        <taxon>Gammaproteobacteria</taxon>
        <taxon>Alteromonadales</taxon>
        <taxon>Colwelliaceae</taxon>
        <taxon>Colwellia</taxon>
    </lineage>
</organism>
<dbReference type="InterPro" id="IPR006507">
    <property type="entry name" value="UPF0283"/>
</dbReference>
<feature type="transmembrane region" description="Helical" evidence="8">
    <location>
        <begin position="149"/>
        <end position="168"/>
    </location>
</feature>
<dbReference type="EMBL" id="JAKKSL010000001">
    <property type="protein sequence ID" value="MCI2283497.1"/>
    <property type="molecule type" value="Genomic_DNA"/>
</dbReference>
<accession>A0ABS9X134</accession>
<evidence type="ECO:0000256" key="4">
    <source>
        <dbReference type="ARBA" id="ARBA00022519"/>
    </source>
</evidence>
<keyword evidence="3" id="KW-1003">Cell membrane</keyword>
<proteinExistence type="inferred from homology"/>
<dbReference type="Proteomes" id="UP001139646">
    <property type="component" value="Unassembled WGS sequence"/>
</dbReference>
<comment type="subcellular location">
    <subcellularLocation>
        <location evidence="1">Cell inner membrane</location>
        <topology evidence="1">Multi-pass membrane protein</topology>
    </subcellularLocation>
</comment>
<comment type="similarity">
    <text evidence="2">Belongs to the UPF0283 family.</text>
</comment>
<evidence type="ECO:0000256" key="7">
    <source>
        <dbReference type="ARBA" id="ARBA00023136"/>
    </source>
</evidence>
<keyword evidence="7 8" id="KW-0472">Membrane</keyword>
<evidence type="ECO:0000256" key="1">
    <source>
        <dbReference type="ARBA" id="ARBA00004429"/>
    </source>
</evidence>
<evidence type="ECO:0000256" key="5">
    <source>
        <dbReference type="ARBA" id="ARBA00022692"/>
    </source>
</evidence>
<dbReference type="Pfam" id="PF05128">
    <property type="entry name" value="DUF697"/>
    <property type="match status" value="1"/>
</dbReference>
<name>A0ABS9X134_9GAMM</name>
<evidence type="ECO:0000313" key="10">
    <source>
        <dbReference type="Proteomes" id="UP001139646"/>
    </source>
</evidence>
<evidence type="ECO:0000313" key="9">
    <source>
        <dbReference type="EMBL" id="MCI2283497.1"/>
    </source>
</evidence>
<reference evidence="9" key="1">
    <citation type="submission" date="2022-01" db="EMBL/GenBank/DDBJ databases">
        <title>Colwellia maritima, isolated from seawater.</title>
        <authorList>
            <person name="Kristyanto S."/>
            <person name="Jung J."/>
            <person name="Jeon C.O."/>
        </authorList>
    </citation>
    <scope>NUCLEOTIDE SEQUENCE</scope>
    <source>
        <strain evidence="9">MSW7</strain>
    </source>
</reference>
<evidence type="ECO:0000256" key="6">
    <source>
        <dbReference type="ARBA" id="ARBA00022989"/>
    </source>
</evidence>
<keyword evidence="4" id="KW-0997">Cell inner membrane</keyword>
<evidence type="ECO:0000256" key="8">
    <source>
        <dbReference type="SAM" id="Phobius"/>
    </source>
</evidence>
<evidence type="ECO:0000256" key="2">
    <source>
        <dbReference type="ARBA" id="ARBA00008255"/>
    </source>
</evidence>
<dbReference type="PANTHER" id="PTHR39342:SF1">
    <property type="entry name" value="UPF0283 MEMBRANE PROTEIN YCJF"/>
    <property type="match status" value="1"/>
</dbReference>
<keyword evidence="6 8" id="KW-1133">Transmembrane helix</keyword>
<dbReference type="NCBIfam" id="TIGR01620">
    <property type="entry name" value="hyp_HI0043"/>
    <property type="match status" value="1"/>
</dbReference>
<gene>
    <name evidence="9" type="ORF">L3081_08955</name>
</gene>
<comment type="caution">
    <text evidence="9">The sequence shown here is derived from an EMBL/GenBank/DDBJ whole genome shotgun (WGS) entry which is preliminary data.</text>
</comment>
<keyword evidence="10" id="KW-1185">Reference proteome</keyword>
<keyword evidence="5 8" id="KW-0812">Transmembrane</keyword>
<dbReference type="PANTHER" id="PTHR39342">
    <property type="entry name" value="UPF0283 MEMBRANE PROTEIN YCJF"/>
    <property type="match status" value="1"/>
</dbReference>